<evidence type="ECO:0000256" key="9">
    <source>
        <dbReference type="SAM" id="MobiDB-lite"/>
    </source>
</evidence>
<evidence type="ECO:0000256" key="1">
    <source>
        <dbReference type="ARBA" id="ARBA00004123"/>
    </source>
</evidence>
<comment type="subcellular location">
    <subcellularLocation>
        <location evidence="1">Nucleus</location>
    </subcellularLocation>
</comment>
<dbReference type="InterPro" id="IPR007219">
    <property type="entry name" value="XnlR_reg_dom"/>
</dbReference>
<dbReference type="SMART" id="SM00066">
    <property type="entry name" value="GAL4"/>
    <property type="match status" value="1"/>
</dbReference>
<name>A0AAJ8KND9_9TREE</name>
<dbReference type="InterPro" id="IPR051615">
    <property type="entry name" value="Transcr_Regulatory_Elem"/>
</dbReference>
<organism evidence="11 12">
    <name type="scientific">Kwoniella dejecticola CBS 10117</name>
    <dbReference type="NCBI Taxonomy" id="1296121"/>
    <lineage>
        <taxon>Eukaryota</taxon>
        <taxon>Fungi</taxon>
        <taxon>Dikarya</taxon>
        <taxon>Basidiomycota</taxon>
        <taxon>Agaricomycotina</taxon>
        <taxon>Tremellomycetes</taxon>
        <taxon>Tremellales</taxon>
        <taxon>Cryptococcaceae</taxon>
        <taxon>Kwoniella</taxon>
    </lineage>
</organism>
<dbReference type="InterPro" id="IPR036864">
    <property type="entry name" value="Zn2-C6_fun-type_DNA-bd_sf"/>
</dbReference>
<feature type="region of interest" description="Disordered" evidence="9">
    <location>
        <begin position="692"/>
        <end position="737"/>
    </location>
</feature>
<feature type="coiled-coil region" evidence="8">
    <location>
        <begin position="64"/>
        <end position="91"/>
    </location>
</feature>
<dbReference type="PROSITE" id="PS00463">
    <property type="entry name" value="ZN2_CY6_FUNGAL_1"/>
    <property type="match status" value="1"/>
</dbReference>
<sequence>MSSVAPSEETASGETSSRRNKRKVTHIAKACDRCRKRKIRCNGDAPCEECCEKGVDCIYENEDKRRTKSEMQEMRERLARLESLLERQTQLLPTVIPIAPEPGDLAAPSTSTPQSHPTAVQSAGQPDEFVCSDLLVQQTPSEDISLQPSTSDIRGSHHNRGPARYSEIALSSSQLDRLKPTSGNGPSVQYGATSIWTHDHYEERALNPEATPTSRGSELLPGEYVNWSQNLPPTLVSVMNKSIHDRAIDHFIAYYASWCMVLDSEHFKRDLVICNISSINSDPLASSSPTSPRWTSHYSPFLHNVVLWLGLHHNREMWPEAYAVFTECLVEHCTKLMRAEFDKAPLSALRAVNLFGTCLAQPPKGSHDFGYTYYGMTVAMIQVLGLNINCEAYVLQGRMTQAELDSRNAAYWAAYMYDLLRSISAGRNPMISTPHPDIHLPSIIAETDNAPWYMSASAIGQETRLGHTLNGVKSMRSTSFHWTARLGCLLSKVVHALYSTKVEINTSKDSVVHQISGDLDRWYTEQPFPDPKTLPLPHIILSHMLYHLTRIFLFRPFYRSTFDNSASRMSPSPAEQCDGASRSILELLKLYDTYHGVRYGIGTFVNVTFTSATIFLLKAVEDQSDPSVSAQTNKESSKNIEEITYYMSQLAITFVEAGRGLNILRSLCSEWLHTLNENSSTNTVTHDTTRNLQAQSQSQSHFSSNANANASTGTDTLAQGQGQGPGEFEIPGLGPGAGGNGMTNMGYQNFLNDFPIDEDFYNALLSFVGGT</sequence>
<feature type="domain" description="Zn(2)-C6 fungal-type" evidence="10">
    <location>
        <begin position="30"/>
        <end position="59"/>
    </location>
</feature>
<feature type="compositionally biased region" description="Low complexity" evidence="9">
    <location>
        <begin position="693"/>
        <end position="711"/>
    </location>
</feature>
<dbReference type="SUPFAM" id="SSF57701">
    <property type="entry name" value="Zn2/Cys6 DNA-binding domain"/>
    <property type="match status" value="1"/>
</dbReference>
<dbReference type="InterPro" id="IPR001138">
    <property type="entry name" value="Zn2Cys6_DnaBD"/>
</dbReference>
<evidence type="ECO:0000256" key="3">
    <source>
        <dbReference type="ARBA" id="ARBA00022833"/>
    </source>
</evidence>
<reference evidence="11" key="1">
    <citation type="submission" date="2013-07" db="EMBL/GenBank/DDBJ databases">
        <authorList>
            <consortium name="The Broad Institute Genome Sequencing Platform"/>
            <person name="Cuomo C."/>
            <person name="Litvintseva A."/>
            <person name="Chen Y."/>
            <person name="Heitman J."/>
            <person name="Sun S."/>
            <person name="Springer D."/>
            <person name="Dromer F."/>
            <person name="Young S.K."/>
            <person name="Zeng Q."/>
            <person name="Gargeya S."/>
            <person name="Fitzgerald M."/>
            <person name="Abouelleil A."/>
            <person name="Alvarado L."/>
            <person name="Berlin A.M."/>
            <person name="Chapman S.B."/>
            <person name="Dewar J."/>
            <person name="Goldberg J."/>
            <person name="Griggs A."/>
            <person name="Gujja S."/>
            <person name="Hansen M."/>
            <person name="Howarth C."/>
            <person name="Imamovic A."/>
            <person name="Larimer J."/>
            <person name="McCowan C."/>
            <person name="Murphy C."/>
            <person name="Pearson M."/>
            <person name="Priest M."/>
            <person name="Roberts A."/>
            <person name="Saif S."/>
            <person name="Shea T."/>
            <person name="Sykes S."/>
            <person name="Wortman J."/>
            <person name="Nusbaum C."/>
            <person name="Birren B."/>
        </authorList>
    </citation>
    <scope>NUCLEOTIDE SEQUENCE</scope>
    <source>
        <strain evidence="11">CBS 10117</strain>
    </source>
</reference>
<dbReference type="GO" id="GO:0000981">
    <property type="term" value="F:DNA-binding transcription factor activity, RNA polymerase II-specific"/>
    <property type="evidence" value="ECO:0007669"/>
    <property type="project" value="InterPro"/>
</dbReference>
<evidence type="ECO:0000313" key="11">
    <source>
        <dbReference type="EMBL" id="WWC60760.1"/>
    </source>
</evidence>
<evidence type="ECO:0000256" key="5">
    <source>
        <dbReference type="ARBA" id="ARBA00023125"/>
    </source>
</evidence>
<protein>
    <recommendedName>
        <fullName evidence="10">Zn(2)-C6 fungal-type domain-containing protein</fullName>
    </recommendedName>
</protein>
<feature type="region of interest" description="Disordered" evidence="9">
    <location>
        <begin position="142"/>
        <end position="162"/>
    </location>
</feature>
<dbReference type="Gene3D" id="4.10.240.10">
    <property type="entry name" value="Zn(2)-C6 fungal-type DNA-binding domain"/>
    <property type="match status" value="1"/>
</dbReference>
<evidence type="ECO:0000259" key="10">
    <source>
        <dbReference type="PROSITE" id="PS50048"/>
    </source>
</evidence>
<keyword evidence="5" id="KW-0238">DNA-binding</keyword>
<keyword evidence="7" id="KW-0539">Nucleus</keyword>
<dbReference type="GO" id="GO:0003677">
    <property type="term" value="F:DNA binding"/>
    <property type="evidence" value="ECO:0007669"/>
    <property type="project" value="UniProtKB-KW"/>
</dbReference>
<dbReference type="EMBL" id="CP144533">
    <property type="protein sequence ID" value="WWC60760.1"/>
    <property type="molecule type" value="Genomic_DNA"/>
</dbReference>
<keyword evidence="4" id="KW-0805">Transcription regulation</keyword>
<keyword evidence="3" id="KW-0862">Zinc</keyword>
<feature type="compositionally biased region" description="Polar residues" evidence="9">
    <location>
        <begin position="1"/>
        <end position="15"/>
    </location>
</feature>
<dbReference type="RefSeq" id="XP_018263490.2">
    <property type="nucleotide sequence ID" value="XM_018406682.2"/>
</dbReference>
<evidence type="ECO:0000313" key="12">
    <source>
        <dbReference type="Proteomes" id="UP000078595"/>
    </source>
</evidence>
<dbReference type="SMART" id="SM00906">
    <property type="entry name" value="Fungal_trans"/>
    <property type="match status" value="1"/>
</dbReference>
<dbReference type="GO" id="GO:0008270">
    <property type="term" value="F:zinc ion binding"/>
    <property type="evidence" value="ECO:0007669"/>
    <property type="project" value="InterPro"/>
</dbReference>
<evidence type="ECO:0000256" key="6">
    <source>
        <dbReference type="ARBA" id="ARBA00023163"/>
    </source>
</evidence>
<evidence type="ECO:0000256" key="8">
    <source>
        <dbReference type="SAM" id="Coils"/>
    </source>
</evidence>
<accession>A0AAJ8KND9</accession>
<dbReference type="AlphaFoldDB" id="A0AAJ8KND9"/>
<proteinExistence type="predicted"/>
<dbReference type="Proteomes" id="UP000078595">
    <property type="component" value="Chromosome 4"/>
</dbReference>
<keyword evidence="6" id="KW-0804">Transcription</keyword>
<evidence type="ECO:0000256" key="7">
    <source>
        <dbReference type="ARBA" id="ARBA00023242"/>
    </source>
</evidence>
<evidence type="ECO:0000256" key="4">
    <source>
        <dbReference type="ARBA" id="ARBA00023015"/>
    </source>
</evidence>
<feature type="compositionally biased region" description="Polar residues" evidence="9">
    <location>
        <begin position="142"/>
        <end position="153"/>
    </location>
</feature>
<keyword evidence="2" id="KW-0479">Metal-binding</keyword>
<keyword evidence="8" id="KW-0175">Coiled coil</keyword>
<dbReference type="GO" id="GO:0005634">
    <property type="term" value="C:nucleus"/>
    <property type="evidence" value="ECO:0007669"/>
    <property type="project" value="UniProtKB-SubCell"/>
</dbReference>
<feature type="region of interest" description="Disordered" evidence="9">
    <location>
        <begin position="100"/>
        <end position="124"/>
    </location>
</feature>
<evidence type="ECO:0000256" key="2">
    <source>
        <dbReference type="ARBA" id="ARBA00022723"/>
    </source>
</evidence>
<dbReference type="CDD" id="cd12148">
    <property type="entry name" value="fungal_TF_MHR"/>
    <property type="match status" value="1"/>
</dbReference>
<dbReference type="Pfam" id="PF00172">
    <property type="entry name" value="Zn_clus"/>
    <property type="match status" value="1"/>
</dbReference>
<dbReference type="Pfam" id="PF04082">
    <property type="entry name" value="Fungal_trans"/>
    <property type="match status" value="1"/>
</dbReference>
<reference evidence="11" key="2">
    <citation type="submission" date="2024-02" db="EMBL/GenBank/DDBJ databases">
        <title>Comparative genomics of Cryptococcus and Kwoniella reveals pathogenesis evolution and contrasting modes of karyotype evolution via chromosome fusion or intercentromeric recombination.</title>
        <authorList>
            <person name="Coelho M.A."/>
            <person name="David-Palma M."/>
            <person name="Shea T."/>
            <person name="Bowers K."/>
            <person name="McGinley-Smith S."/>
            <person name="Mohammad A.W."/>
            <person name="Gnirke A."/>
            <person name="Yurkov A.M."/>
            <person name="Nowrousian M."/>
            <person name="Sun S."/>
            <person name="Cuomo C.A."/>
            <person name="Heitman J."/>
        </authorList>
    </citation>
    <scope>NUCLEOTIDE SEQUENCE</scope>
    <source>
        <strain evidence="11">CBS 10117</strain>
    </source>
</reference>
<dbReference type="PROSITE" id="PS50048">
    <property type="entry name" value="ZN2_CY6_FUNGAL_2"/>
    <property type="match status" value="1"/>
</dbReference>
<gene>
    <name evidence="11" type="ORF">I303_103336</name>
</gene>
<dbReference type="CDD" id="cd00067">
    <property type="entry name" value="GAL4"/>
    <property type="match status" value="1"/>
</dbReference>
<keyword evidence="12" id="KW-1185">Reference proteome</keyword>
<dbReference type="PANTHER" id="PTHR31313">
    <property type="entry name" value="TY1 ENHANCER ACTIVATOR"/>
    <property type="match status" value="1"/>
</dbReference>
<feature type="compositionally biased region" description="Polar residues" evidence="9">
    <location>
        <begin position="108"/>
        <end position="124"/>
    </location>
</feature>
<dbReference type="KEGG" id="kdj:28967058"/>
<dbReference type="GO" id="GO:0006351">
    <property type="term" value="P:DNA-templated transcription"/>
    <property type="evidence" value="ECO:0007669"/>
    <property type="project" value="InterPro"/>
</dbReference>
<dbReference type="GeneID" id="28967058"/>
<feature type="region of interest" description="Disordered" evidence="9">
    <location>
        <begin position="1"/>
        <end position="22"/>
    </location>
</feature>
<dbReference type="PANTHER" id="PTHR31313:SF81">
    <property type="entry name" value="TY1 ENHANCER ACTIVATOR"/>
    <property type="match status" value="1"/>
</dbReference>